<keyword evidence="8" id="KW-1185">Reference proteome</keyword>
<dbReference type="InterPro" id="IPR051612">
    <property type="entry name" value="Teichoic_Acid_Biosynth"/>
</dbReference>
<comment type="subcellular location">
    <subcellularLocation>
        <location evidence="1">Cell membrane</location>
        <topology evidence="1">Peripheral membrane protein</topology>
    </subcellularLocation>
</comment>
<evidence type="ECO:0000256" key="5">
    <source>
        <dbReference type="ARBA" id="ARBA00022944"/>
    </source>
</evidence>
<dbReference type="PANTHER" id="PTHR37316:SF3">
    <property type="entry name" value="TEICHOIC ACID GLYCEROL-PHOSPHATE TRANSFERASE"/>
    <property type="match status" value="1"/>
</dbReference>
<evidence type="ECO:0000256" key="4">
    <source>
        <dbReference type="ARBA" id="ARBA00022679"/>
    </source>
</evidence>
<gene>
    <name evidence="7" type="ORF">SAMN05216600_102106</name>
</gene>
<comment type="similarity">
    <text evidence="2">Belongs to the CDP-glycerol glycerophosphotransferase family.</text>
</comment>
<protein>
    <submittedName>
        <fullName evidence="7">CDP-glycerol glycerophosphotransferase</fullName>
    </submittedName>
</protein>
<dbReference type="Gene3D" id="3.40.50.11820">
    <property type="match status" value="1"/>
</dbReference>
<evidence type="ECO:0000256" key="2">
    <source>
        <dbReference type="ARBA" id="ARBA00010488"/>
    </source>
</evidence>
<dbReference type="PANTHER" id="PTHR37316">
    <property type="entry name" value="TEICHOIC ACID GLYCEROL-PHOSPHATE PRIMASE"/>
    <property type="match status" value="1"/>
</dbReference>
<dbReference type="InterPro" id="IPR043148">
    <property type="entry name" value="TagF_C"/>
</dbReference>
<evidence type="ECO:0000256" key="1">
    <source>
        <dbReference type="ARBA" id="ARBA00004202"/>
    </source>
</evidence>
<keyword evidence="5" id="KW-0777">Teichoic acid biosynthesis</keyword>
<dbReference type="SUPFAM" id="SSF53756">
    <property type="entry name" value="UDP-Glycosyltransferase/glycogen phosphorylase"/>
    <property type="match status" value="1"/>
</dbReference>
<dbReference type="Gene3D" id="3.40.50.12580">
    <property type="match status" value="1"/>
</dbReference>
<dbReference type="EMBL" id="FOFP01000002">
    <property type="protein sequence ID" value="SEP87151.1"/>
    <property type="molecule type" value="Genomic_DNA"/>
</dbReference>
<dbReference type="Proteomes" id="UP000198512">
    <property type="component" value="Unassembled WGS sequence"/>
</dbReference>
<dbReference type="InterPro" id="IPR043149">
    <property type="entry name" value="TagF_N"/>
</dbReference>
<keyword evidence="4" id="KW-0808">Transferase</keyword>
<reference evidence="7 8" key="1">
    <citation type="submission" date="2016-10" db="EMBL/GenBank/DDBJ databases">
        <authorList>
            <person name="Varghese N."/>
            <person name="Submissions S."/>
        </authorList>
    </citation>
    <scope>NUCLEOTIDE SEQUENCE [LARGE SCALE GENOMIC DNA]</scope>
    <source>
        <strain evidence="7 8">CIP 109853</strain>
    </source>
</reference>
<organism evidence="7 8">
    <name type="scientific">Pseudomonas cuatrocienegasensis</name>
    <dbReference type="NCBI Taxonomy" id="543360"/>
    <lineage>
        <taxon>Bacteria</taxon>
        <taxon>Pseudomonadati</taxon>
        <taxon>Pseudomonadota</taxon>
        <taxon>Gammaproteobacteria</taxon>
        <taxon>Pseudomonadales</taxon>
        <taxon>Pseudomonadaceae</taxon>
        <taxon>Pseudomonas</taxon>
    </lineage>
</organism>
<evidence type="ECO:0000313" key="8">
    <source>
        <dbReference type="Proteomes" id="UP000198512"/>
    </source>
</evidence>
<sequence>MSVQLSGFWRQVIASKVLVERLILPLWAIFDRFVPKRCERWAFFVHPLKTNQFVENARAVYEEVKNDPGICKLIFCRGCDAASLRLELGPNTRLIELQTLSGLLQLSRCGVYVLTNSIAMDISWRWLDGGFSVLRANLTRRIVINLWHGIPLKRLFALVSPELQKRADRTNYRRLERAHYDGLVCSSDVDSYAMAAMFYPIEYSRLWITGLPRNDFLRMAYADLPGFLRDDVDVIRRWKGSRRLITYAPTFRDSEVTASQCYQFSDDEIAQLRALMVKHNAIFGFRMHYFRKGEQLFNMERFIDAETIIDLGHGAIQEIAPVLRESDVVVTDYSSVYIDALYIDKPVLSFAYDLEHYQTQQNGLLYDMAIAFPGPVVSDFSHLLEALDRELSCAQQVESDRYQMIKKLFFNFQDDRNSARVVERLKALTAKGQ</sequence>
<keyword evidence="3" id="KW-1003">Cell membrane</keyword>
<evidence type="ECO:0000256" key="3">
    <source>
        <dbReference type="ARBA" id="ARBA00022475"/>
    </source>
</evidence>
<dbReference type="Pfam" id="PF04464">
    <property type="entry name" value="Glyphos_transf"/>
    <property type="match status" value="1"/>
</dbReference>
<proteinExistence type="inferred from homology"/>
<comment type="caution">
    <text evidence="7">The sequence shown here is derived from an EMBL/GenBank/DDBJ whole genome shotgun (WGS) entry which is preliminary data.</text>
</comment>
<accession>A0ABY1B3Z4</accession>
<keyword evidence="6" id="KW-0472">Membrane</keyword>
<dbReference type="InterPro" id="IPR007554">
    <property type="entry name" value="Glycerophosphate_synth"/>
</dbReference>
<evidence type="ECO:0000256" key="6">
    <source>
        <dbReference type="ARBA" id="ARBA00023136"/>
    </source>
</evidence>
<evidence type="ECO:0000313" key="7">
    <source>
        <dbReference type="EMBL" id="SEP87151.1"/>
    </source>
</evidence>
<name>A0ABY1B3Z4_9PSED</name>